<keyword evidence="2" id="KW-1185">Reference proteome</keyword>
<dbReference type="RefSeq" id="WP_081130170.1">
    <property type="nucleotide sequence ID" value="NZ_LDOS01000005.1"/>
</dbReference>
<evidence type="ECO:0000313" key="1">
    <source>
        <dbReference type="EMBL" id="THD10071.1"/>
    </source>
</evidence>
<accession>A0A4V3UTD6</accession>
<dbReference type="Gene3D" id="3.40.50.300">
    <property type="entry name" value="P-loop containing nucleotide triphosphate hydrolases"/>
    <property type="match status" value="1"/>
</dbReference>
<dbReference type="SUPFAM" id="SSF52540">
    <property type="entry name" value="P-loop containing nucleoside triphosphate hydrolases"/>
    <property type="match status" value="1"/>
</dbReference>
<dbReference type="InterPro" id="IPR008868">
    <property type="entry name" value="TniB"/>
</dbReference>
<gene>
    <name evidence="1" type="ORF">B1806_09375</name>
</gene>
<protein>
    <recommendedName>
        <fullName evidence="3">Transposase</fullName>
    </recommendedName>
</protein>
<dbReference type="Proteomes" id="UP000307749">
    <property type="component" value="Unassembled WGS sequence"/>
</dbReference>
<sequence>MTTSDVAAPSQNEERIRAIQQRTWIGYTRARAIREQLENLLSYPRTHRMPNLAIIGETNNGKTMLLRSFGRRHGPPEDPNVDHTTLPVLLLDTPAEPDEGRLYRKMLERLFMTTSNREPVDSMFARLKVVLRHLETRMIILDEFNNAVAGTPVKQRRFLNAIRLMGNELQMPIVAAGTPEALAAIQSDPQLANRFEPIFLPKWKLDAEYARFLVTVEKTFALAKPSRLADPQFAQRLLDLSEGVIGESMEVLRRLAIHAIRSGDECISPDMLKLDFLASLGWVEPSKRTRYPV</sequence>
<organism evidence="1 2">
    <name type="scientific">Metallibacterium scheffleri</name>
    <dbReference type="NCBI Taxonomy" id="993689"/>
    <lineage>
        <taxon>Bacteria</taxon>
        <taxon>Pseudomonadati</taxon>
        <taxon>Pseudomonadota</taxon>
        <taxon>Gammaproteobacteria</taxon>
        <taxon>Lysobacterales</taxon>
        <taxon>Rhodanobacteraceae</taxon>
        <taxon>Metallibacterium</taxon>
    </lineage>
</organism>
<dbReference type="InterPro" id="IPR027417">
    <property type="entry name" value="P-loop_NTPase"/>
</dbReference>
<evidence type="ECO:0000313" key="2">
    <source>
        <dbReference type="Proteomes" id="UP000307749"/>
    </source>
</evidence>
<evidence type="ECO:0008006" key="3">
    <source>
        <dbReference type="Google" id="ProtNLM"/>
    </source>
</evidence>
<dbReference type="EMBL" id="MWQO01000033">
    <property type="protein sequence ID" value="THD10071.1"/>
    <property type="molecule type" value="Genomic_DNA"/>
</dbReference>
<proteinExistence type="predicted"/>
<dbReference type="AlphaFoldDB" id="A0A4V3UTD6"/>
<dbReference type="STRING" id="993689.GCA_002077135_00108"/>
<dbReference type="OrthoDB" id="14765at2"/>
<dbReference type="Pfam" id="PF05621">
    <property type="entry name" value="TniB"/>
    <property type="match status" value="1"/>
</dbReference>
<name>A0A4V3UTD6_9GAMM</name>
<reference evidence="1 2" key="1">
    <citation type="submission" date="2017-02" db="EMBL/GenBank/DDBJ databases">
        <title>Whole genome sequencing of Metallibacterium scheffleri DSM 24874 (T).</title>
        <authorList>
            <person name="Kumar S."/>
            <person name="Patil P."/>
            <person name="Patil P.B."/>
        </authorList>
    </citation>
    <scope>NUCLEOTIDE SEQUENCE [LARGE SCALE GENOMIC DNA]</scope>
    <source>
        <strain evidence="1 2">DSM 24874</strain>
    </source>
</reference>
<comment type="caution">
    <text evidence="1">The sequence shown here is derived from an EMBL/GenBank/DDBJ whole genome shotgun (WGS) entry which is preliminary data.</text>
</comment>